<feature type="transmembrane region" description="Helical" evidence="10">
    <location>
        <begin position="248"/>
        <end position="270"/>
    </location>
</feature>
<evidence type="ECO:0000256" key="4">
    <source>
        <dbReference type="ARBA" id="ARBA00022692"/>
    </source>
</evidence>
<dbReference type="Pfam" id="PF02949">
    <property type="entry name" value="7tm_6"/>
    <property type="match status" value="1"/>
</dbReference>
<dbReference type="GO" id="GO:0005886">
    <property type="term" value="C:plasma membrane"/>
    <property type="evidence" value="ECO:0007669"/>
    <property type="project" value="UniProtKB-SubCell"/>
</dbReference>
<evidence type="ECO:0000256" key="1">
    <source>
        <dbReference type="ARBA" id="ARBA00004651"/>
    </source>
</evidence>
<dbReference type="PANTHER" id="PTHR21137">
    <property type="entry name" value="ODORANT RECEPTOR"/>
    <property type="match status" value="1"/>
</dbReference>
<keyword evidence="2" id="KW-1003">Cell membrane</keyword>
<organism evidence="11 12">
    <name type="scientific">Phlebotomus papatasi</name>
    <name type="common">Sandfly</name>
    <dbReference type="NCBI Taxonomy" id="29031"/>
    <lineage>
        <taxon>Eukaryota</taxon>
        <taxon>Metazoa</taxon>
        <taxon>Ecdysozoa</taxon>
        <taxon>Arthropoda</taxon>
        <taxon>Hexapoda</taxon>
        <taxon>Insecta</taxon>
        <taxon>Pterygota</taxon>
        <taxon>Neoptera</taxon>
        <taxon>Endopterygota</taxon>
        <taxon>Diptera</taxon>
        <taxon>Nematocera</taxon>
        <taxon>Psychodoidea</taxon>
        <taxon>Psychodidae</taxon>
        <taxon>Phlebotomus</taxon>
        <taxon>Phlebotomus</taxon>
    </lineage>
</organism>
<feature type="transmembrane region" description="Helical" evidence="10">
    <location>
        <begin position="63"/>
        <end position="80"/>
    </location>
</feature>
<dbReference type="EMBL" id="AJVK01007486">
    <property type="status" value="NOT_ANNOTATED_CDS"/>
    <property type="molecule type" value="Genomic_DNA"/>
</dbReference>
<proteinExistence type="inferred from homology"/>
<keyword evidence="5 10" id="KW-0552">Olfaction</keyword>
<evidence type="ECO:0000256" key="3">
    <source>
        <dbReference type="ARBA" id="ARBA00022606"/>
    </source>
</evidence>
<evidence type="ECO:0000256" key="6">
    <source>
        <dbReference type="ARBA" id="ARBA00022989"/>
    </source>
</evidence>
<feature type="transmembrane region" description="Helical" evidence="10">
    <location>
        <begin position="276"/>
        <end position="300"/>
    </location>
</feature>
<reference evidence="11" key="1">
    <citation type="submission" date="2022-08" db="UniProtKB">
        <authorList>
            <consortium name="EnsemblMetazoa"/>
        </authorList>
    </citation>
    <scope>IDENTIFICATION</scope>
    <source>
        <strain evidence="11">Israel</strain>
    </source>
</reference>
<keyword evidence="9 10" id="KW-0807">Transducer</keyword>
<accession>A0A1B0DNB0</accession>
<dbReference type="EnsemblMetazoa" id="PPAI009955-RA">
    <property type="protein sequence ID" value="PPAI009955-PA"/>
    <property type="gene ID" value="PPAI009955"/>
</dbReference>
<evidence type="ECO:0000313" key="12">
    <source>
        <dbReference type="Proteomes" id="UP000092462"/>
    </source>
</evidence>
<keyword evidence="6 10" id="KW-1133">Transmembrane helix</keyword>
<keyword evidence="3 10" id="KW-0716">Sensory transduction</keyword>
<keyword evidence="12" id="KW-1185">Reference proteome</keyword>
<evidence type="ECO:0000256" key="7">
    <source>
        <dbReference type="ARBA" id="ARBA00023136"/>
    </source>
</evidence>
<dbReference type="PANTHER" id="PTHR21137:SF3">
    <property type="entry name" value="ODORANT RECEPTOR 30A-RELATED"/>
    <property type="match status" value="1"/>
</dbReference>
<feature type="transmembrane region" description="Helical" evidence="10">
    <location>
        <begin position="33"/>
        <end position="51"/>
    </location>
</feature>
<dbReference type="InterPro" id="IPR004117">
    <property type="entry name" value="7tm6_olfct_rcpt"/>
</dbReference>
<comment type="subcellular location">
    <subcellularLocation>
        <location evidence="1 10">Cell membrane</location>
        <topology evidence="1 10">Multi-pass membrane protein</topology>
    </subcellularLocation>
</comment>
<dbReference type="GO" id="GO:0005549">
    <property type="term" value="F:odorant binding"/>
    <property type="evidence" value="ECO:0007669"/>
    <property type="project" value="InterPro"/>
</dbReference>
<dbReference type="GO" id="GO:0004984">
    <property type="term" value="F:olfactory receptor activity"/>
    <property type="evidence" value="ECO:0007669"/>
    <property type="project" value="InterPro"/>
</dbReference>
<protein>
    <recommendedName>
        <fullName evidence="10">Odorant receptor</fullName>
    </recommendedName>
</protein>
<feature type="transmembrane region" description="Helical" evidence="10">
    <location>
        <begin position="183"/>
        <end position="205"/>
    </location>
</feature>
<dbReference type="Proteomes" id="UP000092462">
    <property type="component" value="Unassembled WGS sequence"/>
</dbReference>
<comment type="similarity">
    <text evidence="10">Belongs to the insect chemoreceptor superfamily. Heteromeric odorant receptor channel (TC 1.A.69) family.</text>
</comment>
<keyword evidence="8 10" id="KW-0675">Receptor</keyword>
<evidence type="ECO:0000256" key="8">
    <source>
        <dbReference type="ARBA" id="ARBA00023170"/>
    </source>
</evidence>
<sequence length="376" mass="44175">MKTVEEVPFVAFSVKVWKFMGFLFASKYSNQRYFFLLINVALNISQFAYLFTEEKLDKLILNGYFTVWYFNCIMRVVIVLKRQKDYENCIHKLVRLYNFIETTGDEYMVNLLQEVGKKAHRFSIMNVCLSLTTGACFLIYPVFTGMQDLPYGVYVPFLNTSNRFTYKLLYLYEILATPPGVTLYIPFSNLVISFFLFAHTLMQILRYKLNILMEPEKDQDEKMTEKKLKIAIKYHQVLIVLIDDINSLVASVSFIEIIFFTMLLCALLFVLNIVELLPQICLSCLYIVLIMTQLFTLYWGANEVTVESLKVREALYDMPWYNMTEKCKKLLLIVMIRSSRPLQIVAGNIYPVTLQMFQSLVNVSYSYFTILRRVYQ</sequence>
<dbReference type="VEuPathDB" id="VectorBase:PPAI009955"/>
<evidence type="ECO:0000256" key="9">
    <source>
        <dbReference type="ARBA" id="ARBA00023224"/>
    </source>
</evidence>
<keyword evidence="7 10" id="KW-0472">Membrane</keyword>
<keyword evidence="4 10" id="KW-0812">Transmembrane</keyword>
<evidence type="ECO:0000313" key="11">
    <source>
        <dbReference type="EnsemblMetazoa" id="PPAI009955-PA"/>
    </source>
</evidence>
<name>A0A1B0DNB0_PHLPP</name>
<dbReference type="AlphaFoldDB" id="A0A1B0DNB0"/>
<evidence type="ECO:0000256" key="5">
    <source>
        <dbReference type="ARBA" id="ARBA00022725"/>
    </source>
</evidence>
<evidence type="ECO:0000256" key="2">
    <source>
        <dbReference type="ARBA" id="ARBA00022475"/>
    </source>
</evidence>
<dbReference type="VEuPathDB" id="VectorBase:PPAPM1_007670"/>
<dbReference type="GO" id="GO:0007165">
    <property type="term" value="P:signal transduction"/>
    <property type="evidence" value="ECO:0007669"/>
    <property type="project" value="UniProtKB-KW"/>
</dbReference>
<feature type="transmembrane region" description="Helical" evidence="10">
    <location>
        <begin position="122"/>
        <end position="143"/>
    </location>
</feature>
<evidence type="ECO:0000256" key="10">
    <source>
        <dbReference type="RuleBase" id="RU351113"/>
    </source>
</evidence>
<comment type="caution">
    <text evidence="10">Lacks conserved residue(s) required for the propagation of feature annotation.</text>
</comment>